<protein>
    <submittedName>
        <fullName evidence="1">Uncharacterized protein</fullName>
    </submittedName>
</protein>
<dbReference type="Proteomes" id="UP000078200">
    <property type="component" value="Unassembled WGS sequence"/>
</dbReference>
<organism evidence="1 2">
    <name type="scientific">Glossina austeni</name>
    <name type="common">Savannah tsetse fly</name>
    <dbReference type="NCBI Taxonomy" id="7395"/>
    <lineage>
        <taxon>Eukaryota</taxon>
        <taxon>Metazoa</taxon>
        <taxon>Ecdysozoa</taxon>
        <taxon>Arthropoda</taxon>
        <taxon>Hexapoda</taxon>
        <taxon>Insecta</taxon>
        <taxon>Pterygota</taxon>
        <taxon>Neoptera</taxon>
        <taxon>Endopterygota</taxon>
        <taxon>Diptera</taxon>
        <taxon>Brachycera</taxon>
        <taxon>Muscomorpha</taxon>
        <taxon>Hippoboscoidea</taxon>
        <taxon>Glossinidae</taxon>
        <taxon>Glossina</taxon>
    </lineage>
</organism>
<reference evidence="1" key="1">
    <citation type="submission" date="2020-05" db="UniProtKB">
        <authorList>
            <consortium name="EnsemblMetazoa"/>
        </authorList>
    </citation>
    <scope>IDENTIFICATION</scope>
    <source>
        <strain evidence="1">TTRI</strain>
    </source>
</reference>
<dbReference type="VEuPathDB" id="VectorBase:GAUT032246"/>
<evidence type="ECO:0000313" key="1">
    <source>
        <dbReference type="EnsemblMetazoa" id="GAUT032246-PA"/>
    </source>
</evidence>
<evidence type="ECO:0000313" key="2">
    <source>
        <dbReference type="Proteomes" id="UP000078200"/>
    </source>
</evidence>
<dbReference type="AlphaFoldDB" id="A0A1A9VBU0"/>
<dbReference type="EnsemblMetazoa" id="GAUT032246-RA">
    <property type="protein sequence ID" value="GAUT032246-PA"/>
    <property type="gene ID" value="GAUT032246"/>
</dbReference>
<name>A0A1A9VBU0_GLOAU</name>
<keyword evidence="2" id="KW-1185">Reference proteome</keyword>
<proteinExistence type="predicted"/>
<accession>A0A1A9VBU0</accession>
<sequence length="142" mass="14606">MPHEIRQTYEELTHLTHISEAIFLRNNIGHVMAGWYMHGKLIGIVGLVRIGVIMDGFYSGRTVGSDGGDGGSSGGGGGGGVGGGGSSSGRGGIAAAGYGGSARISSGFSASTLANGQQLKMTNVTRKYVQKFLLFILCQILL</sequence>